<dbReference type="Gene3D" id="3.10.450.50">
    <property type="match status" value="1"/>
</dbReference>
<dbReference type="SUPFAM" id="SSF54427">
    <property type="entry name" value="NTF2-like"/>
    <property type="match status" value="1"/>
</dbReference>
<dbReference type="Pfam" id="PF12680">
    <property type="entry name" value="SnoaL_2"/>
    <property type="match status" value="1"/>
</dbReference>
<comment type="caution">
    <text evidence="2">The sequence shown here is derived from an EMBL/GenBank/DDBJ whole genome shotgun (WGS) entry which is preliminary data.</text>
</comment>
<feature type="domain" description="SnoaL-like" evidence="1">
    <location>
        <begin position="7"/>
        <end position="108"/>
    </location>
</feature>
<evidence type="ECO:0000313" key="2">
    <source>
        <dbReference type="EMBL" id="KAB2930336.1"/>
    </source>
</evidence>
<name>A0A833GZ18_9LEPT</name>
<dbReference type="AlphaFoldDB" id="A0A833GZ18"/>
<reference evidence="2 3" key="1">
    <citation type="submission" date="2019-10" db="EMBL/GenBank/DDBJ databases">
        <title>Extracellular Electron Transfer in a Candidatus Methanoperedens spp. Enrichment Culture.</title>
        <authorList>
            <person name="Berger S."/>
            <person name="Rangel Shaw D."/>
            <person name="Berben T."/>
            <person name="In 'T Zandt M."/>
            <person name="Frank J."/>
            <person name="Reimann J."/>
            <person name="Jetten M.S.M."/>
            <person name="Welte C.U."/>
        </authorList>
    </citation>
    <scope>NUCLEOTIDE SEQUENCE [LARGE SCALE GENOMIC DNA]</scope>
    <source>
        <strain evidence="2">SB12</strain>
    </source>
</reference>
<evidence type="ECO:0000313" key="3">
    <source>
        <dbReference type="Proteomes" id="UP000460298"/>
    </source>
</evidence>
<evidence type="ECO:0000259" key="1">
    <source>
        <dbReference type="Pfam" id="PF12680"/>
    </source>
</evidence>
<dbReference type="InterPro" id="IPR037401">
    <property type="entry name" value="SnoaL-like"/>
</dbReference>
<dbReference type="EMBL" id="WBUI01000021">
    <property type="protein sequence ID" value="KAB2930336.1"/>
    <property type="molecule type" value="Genomic_DNA"/>
</dbReference>
<gene>
    <name evidence="2" type="ORF">F9K24_16870</name>
</gene>
<dbReference type="Proteomes" id="UP000460298">
    <property type="component" value="Unassembled WGS sequence"/>
</dbReference>
<sequence>MSAELLQSFYEAFSRRDGTAMAQCYHEKAVFSDPVFGELRGPRIGAMWQMLCERASSDFRIEFSDIASDGVTGQAKWQAWYTFAKTGRPIHNRISASFRFEDGLIVEHRDRFSLWRWAGMALGISGRLLGWTPSVQKKIGDEARSGLELYIKRKRIKV</sequence>
<dbReference type="InterPro" id="IPR032710">
    <property type="entry name" value="NTF2-like_dom_sf"/>
</dbReference>
<protein>
    <submittedName>
        <fullName evidence="2">Nuclear transport factor 2 family protein</fullName>
    </submittedName>
</protein>
<proteinExistence type="predicted"/>
<accession>A0A833GZ18</accession>
<organism evidence="2 3">
    <name type="scientific">Leptonema illini</name>
    <dbReference type="NCBI Taxonomy" id="183"/>
    <lineage>
        <taxon>Bacteria</taxon>
        <taxon>Pseudomonadati</taxon>
        <taxon>Spirochaetota</taxon>
        <taxon>Spirochaetia</taxon>
        <taxon>Leptospirales</taxon>
        <taxon>Leptospiraceae</taxon>
        <taxon>Leptonema</taxon>
    </lineage>
</organism>